<feature type="transmembrane region" description="Helical" evidence="13">
    <location>
        <begin position="1970"/>
        <end position="1993"/>
    </location>
</feature>
<dbReference type="GO" id="GO:0009653">
    <property type="term" value="P:anatomical structure morphogenesis"/>
    <property type="evidence" value="ECO:0007669"/>
    <property type="project" value="UniProtKB-ARBA"/>
</dbReference>
<dbReference type="FunFam" id="2.60.40.60:FF:000001">
    <property type="entry name" value="Protocadherin alpha 2"/>
    <property type="match status" value="3"/>
</dbReference>
<organism evidence="16 17">
    <name type="scientific">Pogonophryne albipinna</name>
    <dbReference type="NCBI Taxonomy" id="1090488"/>
    <lineage>
        <taxon>Eukaryota</taxon>
        <taxon>Metazoa</taxon>
        <taxon>Chordata</taxon>
        <taxon>Craniata</taxon>
        <taxon>Vertebrata</taxon>
        <taxon>Euteleostomi</taxon>
        <taxon>Actinopterygii</taxon>
        <taxon>Neopterygii</taxon>
        <taxon>Teleostei</taxon>
        <taxon>Neoteleostei</taxon>
        <taxon>Acanthomorphata</taxon>
        <taxon>Eupercaria</taxon>
        <taxon>Perciformes</taxon>
        <taxon>Notothenioidei</taxon>
        <taxon>Pogonophryne</taxon>
    </lineage>
</organism>
<dbReference type="Proteomes" id="UP001219934">
    <property type="component" value="Unassembled WGS sequence"/>
</dbReference>
<feature type="domain" description="Cadherin" evidence="15">
    <location>
        <begin position="2215"/>
        <end position="2323"/>
    </location>
</feature>
<feature type="domain" description="Cadherin" evidence="15">
    <location>
        <begin position="132"/>
        <end position="239"/>
    </location>
</feature>
<feature type="domain" description="Cadherin" evidence="15">
    <location>
        <begin position="777"/>
        <end position="883"/>
    </location>
</feature>
<protein>
    <recommendedName>
        <fullName evidence="15">Cadherin domain-containing protein</fullName>
    </recommendedName>
</protein>
<keyword evidence="10 13" id="KW-0472">Membrane</keyword>
<dbReference type="GO" id="GO:0007156">
    <property type="term" value="P:homophilic cell adhesion via plasma membrane adhesion molecules"/>
    <property type="evidence" value="ECO:0007669"/>
    <property type="project" value="InterPro"/>
</dbReference>
<gene>
    <name evidence="16" type="ORF">JOQ06_024194</name>
</gene>
<evidence type="ECO:0000256" key="6">
    <source>
        <dbReference type="ARBA" id="ARBA00022737"/>
    </source>
</evidence>
<dbReference type="GO" id="GO:0005886">
    <property type="term" value="C:plasma membrane"/>
    <property type="evidence" value="ECO:0007669"/>
    <property type="project" value="UniProtKB-SubCell"/>
</dbReference>
<evidence type="ECO:0000256" key="9">
    <source>
        <dbReference type="ARBA" id="ARBA00022989"/>
    </source>
</evidence>
<evidence type="ECO:0000256" key="11">
    <source>
        <dbReference type="ARBA" id="ARBA00023180"/>
    </source>
</evidence>
<dbReference type="PROSITE" id="PS00232">
    <property type="entry name" value="CADHERIN_1"/>
    <property type="match status" value="8"/>
</dbReference>
<feature type="domain" description="Cadherin" evidence="15">
    <location>
        <begin position="240"/>
        <end position="347"/>
    </location>
</feature>
<feature type="domain" description="Cadherin" evidence="15">
    <location>
        <begin position="884"/>
        <end position="993"/>
    </location>
</feature>
<feature type="domain" description="Cadherin" evidence="15">
    <location>
        <begin position="1509"/>
        <end position="1608"/>
    </location>
</feature>
<dbReference type="FunFam" id="2.60.40.60:FF:000006">
    <property type="entry name" value="Protocadherin alpha 2"/>
    <property type="match status" value="4"/>
</dbReference>
<feature type="domain" description="Cadherin" evidence="15">
    <location>
        <begin position="1743"/>
        <end position="1842"/>
    </location>
</feature>
<keyword evidence="4 13" id="KW-0812">Transmembrane</keyword>
<feature type="domain" description="Cadherin" evidence="15">
    <location>
        <begin position="25"/>
        <end position="131"/>
    </location>
</feature>
<feature type="transmembrane region" description="Helical" evidence="13">
    <location>
        <begin position="1622"/>
        <end position="1645"/>
    </location>
</feature>
<evidence type="ECO:0000313" key="16">
    <source>
        <dbReference type="EMBL" id="KAJ4946529.1"/>
    </source>
</evidence>
<dbReference type="InterPro" id="IPR050174">
    <property type="entry name" value="Protocadherin/Cadherin-CA"/>
</dbReference>
<feature type="transmembrane region" description="Helical" evidence="13">
    <location>
        <begin position="1121"/>
        <end position="1144"/>
    </location>
</feature>
<dbReference type="Gene3D" id="2.60.40.60">
    <property type="entry name" value="Cadherins"/>
    <property type="match status" value="19"/>
</dbReference>
<feature type="domain" description="Cadherin" evidence="15">
    <location>
        <begin position="1008"/>
        <end position="1107"/>
    </location>
</feature>
<evidence type="ECO:0000256" key="3">
    <source>
        <dbReference type="ARBA" id="ARBA00022475"/>
    </source>
</evidence>
<evidence type="ECO:0000256" key="10">
    <source>
        <dbReference type="ARBA" id="ARBA00023136"/>
    </source>
</evidence>
<comment type="function">
    <text evidence="1">Potential calcium-dependent cell-adhesion protein. May be involved in the establishment and maintenance of specific neuronal connections in the brain.</text>
</comment>
<feature type="chain" id="PRO_5042086576" description="Cadherin domain-containing protein" evidence="14">
    <location>
        <begin position="28"/>
        <end position="2557"/>
    </location>
</feature>
<feature type="domain" description="Cadherin" evidence="15">
    <location>
        <begin position="2058"/>
        <end position="2214"/>
    </location>
</feature>
<keyword evidence="11" id="KW-0325">Glycoprotein</keyword>
<keyword evidence="9 13" id="KW-1133">Transmembrane helix</keyword>
<feature type="domain" description="Cadherin" evidence="15">
    <location>
        <begin position="348"/>
        <end position="453"/>
    </location>
</feature>
<comment type="caution">
    <text evidence="16">The sequence shown here is derived from an EMBL/GenBank/DDBJ whole genome shotgun (WGS) entry which is preliminary data.</text>
</comment>
<dbReference type="SUPFAM" id="SSF49313">
    <property type="entry name" value="Cadherin-like"/>
    <property type="match status" value="19"/>
</dbReference>
<dbReference type="FunFam" id="2.60.40.60:FF:000129">
    <property type="entry name" value="protocadherin alpha-C2 isoform X1"/>
    <property type="match status" value="1"/>
</dbReference>
<dbReference type="Pfam" id="PF16492">
    <property type="entry name" value="Cadherin_C_2"/>
    <property type="match status" value="5"/>
</dbReference>
<dbReference type="SMART" id="SM00112">
    <property type="entry name" value="CA"/>
    <property type="match status" value="17"/>
</dbReference>
<reference evidence="16" key="1">
    <citation type="submission" date="2022-11" db="EMBL/GenBank/DDBJ databases">
        <title>Chromosome-level genome of Pogonophryne albipinna.</title>
        <authorList>
            <person name="Jo E."/>
        </authorList>
    </citation>
    <scope>NUCLEOTIDE SEQUENCE</scope>
    <source>
        <strain evidence="16">SGF0006</strain>
        <tissue evidence="16">Muscle</tissue>
    </source>
</reference>
<comment type="subcellular location">
    <subcellularLocation>
        <location evidence="2">Cell membrane</location>
        <topology evidence="2">Single-pass type I membrane protein</topology>
    </subcellularLocation>
</comment>
<keyword evidence="8" id="KW-0130">Cell adhesion</keyword>
<dbReference type="CDD" id="cd11304">
    <property type="entry name" value="Cadherin_repeat"/>
    <property type="match status" value="17"/>
</dbReference>
<dbReference type="EMBL" id="JAPTMU010000003">
    <property type="protein sequence ID" value="KAJ4946529.1"/>
    <property type="molecule type" value="Genomic_DNA"/>
</dbReference>
<dbReference type="InterPro" id="IPR015919">
    <property type="entry name" value="Cadherin-like_sf"/>
</dbReference>
<keyword evidence="5 14" id="KW-0732">Signal</keyword>
<feature type="transmembrane region" description="Helical" evidence="13">
    <location>
        <begin position="2451"/>
        <end position="2474"/>
    </location>
</feature>
<dbReference type="PRINTS" id="PR00205">
    <property type="entry name" value="CADHERIN"/>
</dbReference>
<keyword evidence="3" id="KW-1003">Cell membrane</keyword>
<dbReference type="FunFam" id="2.60.40.60:FF:000002">
    <property type="entry name" value="Protocadherin alpha 2"/>
    <property type="match status" value="1"/>
</dbReference>
<feature type="domain" description="Cadherin" evidence="15">
    <location>
        <begin position="2338"/>
        <end position="2437"/>
    </location>
</feature>
<keyword evidence="6" id="KW-0677">Repeat</keyword>
<dbReference type="Pfam" id="PF00028">
    <property type="entry name" value="Cadherin"/>
    <property type="match status" value="13"/>
</dbReference>
<accession>A0AAD6BNZ1</accession>
<name>A0AAD6BNZ1_9TELE</name>
<evidence type="ECO:0000256" key="4">
    <source>
        <dbReference type="ARBA" id="ARBA00022692"/>
    </source>
</evidence>
<evidence type="ECO:0000256" key="5">
    <source>
        <dbReference type="ARBA" id="ARBA00022729"/>
    </source>
</evidence>
<dbReference type="InterPro" id="IPR020894">
    <property type="entry name" value="Cadherin_CS"/>
</dbReference>
<dbReference type="FunFam" id="2.60.40.60:FF:000007">
    <property type="entry name" value="Protocadherin alpha 2"/>
    <property type="match status" value="2"/>
</dbReference>
<feature type="domain" description="Cadherin" evidence="15">
    <location>
        <begin position="576"/>
        <end position="675"/>
    </location>
</feature>
<keyword evidence="17" id="KW-1185">Reference proteome</keyword>
<dbReference type="PANTHER" id="PTHR24028:SF337">
    <property type="entry name" value="PROTOCADHERIN 2 ALPHA A 3 PRECURSOR-RELATED"/>
    <property type="match status" value="1"/>
</dbReference>
<keyword evidence="7 12" id="KW-0106">Calcium</keyword>
<evidence type="ECO:0000259" key="15">
    <source>
        <dbReference type="PROSITE" id="PS50268"/>
    </source>
</evidence>
<proteinExistence type="predicted"/>
<dbReference type="InterPro" id="IPR013164">
    <property type="entry name" value="Cadherin_N"/>
</dbReference>
<dbReference type="GO" id="GO:0005509">
    <property type="term" value="F:calcium ion binding"/>
    <property type="evidence" value="ECO:0007669"/>
    <property type="project" value="UniProtKB-UniRule"/>
</dbReference>
<feature type="domain" description="Cadherin" evidence="15">
    <location>
        <begin position="1857"/>
        <end position="1956"/>
    </location>
</feature>
<dbReference type="Pfam" id="PF08266">
    <property type="entry name" value="Cadherin_2"/>
    <property type="match status" value="4"/>
</dbReference>
<feature type="domain" description="Cadherin" evidence="15">
    <location>
        <begin position="1386"/>
        <end position="1494"/>
    </location>
</feature>
<feature type="domain" description="Cadherin" evidence="15">
    <location>
        <begin position="454"/>
        <end position="561"/>
    </location>
</feature>
<evidence type="ECO:0000256" key="12">
    <source>
        <dbReference type="PROSITE-ProRule" id="PRU00043"/>
    </source>
</evidence>
<dbReference type="PANTHER" id="PTHR24028">
    <property type="entry name" value="CADHERIN-87A"/>
    <property type="match status" value="1"/>
</dbReference>
<dbReference type="InterPro" id="IPR032455">
    <property type="entry name" value="Cadherin_C"/>
</dbReference>
<evidence type="ECO:0000256" key="14">
    <source>
        <dbReference type="SAM" id="SignalP"/>
    </source>
</evidence>
<evidence type="ECO:0000256" key="7">
    <source>
        <dbReference type="ARBA" id="ARBA00022837"/>
    </source>
</evidence>
<evidence type="ECO:0000256" key="8">
    <source>
        <dbReference type="ARBA" id="ARBA00022889"/>
    </source>
</evidence>
<feature type="domain" description="Cadherin" evidence="15">
    <location>
        <begin position="1242"/>
        <end position="1385"/>
    </location>
</feature>
<sequence>MQVRRKACFWFAFHLAPLLFVGIRALAEVRYSIPEEMKDGTIVGYVAKDLGLDIPSLIDRRFRVVSESEDALFEVNQNNGALHTHKKIDREQLCQGIGACLMELKVIVENPLEIHYVVVEITDVNDHSPSFPEREQIFEIAEHTLPGKRFQLQSARDPDAGVNSIRTYTLTSNEHFEVDIRQSDEDKIPFLVLKKSLDREKKNKHTLLVTAVDGGKPPKSGTLNVSIIVLDSNDNRPMFSQEIYHISIHENIPVGTLIFRLNATDPDEGINGEIEYSLGKTLKKKVFDFFELDKLTGAIKVKGEVNYEENDVYKLDVEASDRGAPPLTGECRVVIKIIDVNDNPPEIEVTSLSDTVSEDLKPGSMISLIRVKDKDSGVNGKIIPSITSDVPFDLKPSYKENIYSVVTKGFLDREQVSHYEITIKATDCGEPPLSSWKTLNIQISDINDNRPHFSQNPLQFYLSENNVAGNSIFSVSATDNDLNENAAISYHMVGEGSQMYMSFLNINSETGDISALKSFDFETLKTFQFQVVATDSGTPSLSSNVTVHVFILDQNDNAPVILYPVSSNGSAEGVEEIPHNVNAGHLVTKVRAYDADIGYNGWLLFSLQEVTAHSLFGLDRYTGQIRTLRSFTETDEAEHKLLILVKDNGNVSLSATATVVVKLVEPREAFAAADVKSATEDDEDNNVTFYLMITLGSVSTLFLISIIVLIAMQCSKSTDYTSKYLQETNYDGTLCHSIQYRSGDKRYMLVGPRMSIGSTIAPGSHANTLVLPDRRGTSTEIRYSIPEEVREGTVVGNVAKDLGVEIPSLIARRFRVVSGSKDAIFEVNQDNGALYVNKHIDREELCQGGGACLMELKILVESPLEIHYVVVEITDVNDHSPSFPEREQIFEIAEHTLPGKRFQLHTARDPDAGVNSIRTYTLTSNEHFEVDIRQSDEDKIPFIVLKKLLDREQKNKHTLLVTAVDGDSGTPSLSSNVTVHVFILDQNDNAPVILYPVSSNGSAEGVEEIPRNVNAGHFVTKVRAYDADIGYNGWLLFSLQEVTAHSLFGLDRYTGQIRTLRSFTETDEAEHKLLILVKDNGNVSLSATATVVVKLVEPREAFAAADVKSATKDDEDNNVTFYLMITLGSVSTLFLISIIVLIAMQCSKSTDYTSKYLQETNYDGTLCHSIQYRSGEKRYMLVGPRMSIGSTIVPGSHANTLLPDRRGTSTEPPAIIHLLADGVLRCPALLVTANPRTSFLDALAQIRYSIPEEVRESTVVGNVAKDLGVEIPSLIARRFRVVSGSKDAIFEVNQDNGALYVNKHIDREELCQGGGACLMELKILVESPLEIHYVVVEITDGLLDREQVSHYEITIKATDCGEPALSAYKTLSIQISDVNDNSPHFDQTSLEFYLVENNVPGNAIFSVSARDKDLNDNEAISYHIVRQGSENDIMSFLNINSETGDILALKSFDFETLKTFQFQVVATDSGTPSLSSNVTVHVFILDQNDNAPVILYPVSSNGSAEGVEEIPRNVNAGHLVTKVRAYDADIGYNGWLLFSLQEVTAHSLFGLDRYTGQIRTLRSFTETDEAEHKLLILVKDNGNVSLSATATVVVKLVEPREAFAAADVKSATKDDEDNNVTFYLMITLGSVSTLFLISIIVLIAMQCSKSTDYTSKYLQETNYDGTLCHSIQYRSGDKRYMLVGPRMSIGSTIVPGSHANTLVLPDRRGTSTEENMYAVVTRSQLDREMVAHFEFTIIAKDTENNSPGSSVFSVRASDRDESDNAVISYHILRDGSEGNTLTSFLNINSETGDILALKSFDFETLKTFQFQVVATDSGTPSLSSNVTVHVFILDQNDNAPVILYPVSSNGSAEGVEEIPRNVNAGHLVTKVRAYDADIGYNGWLLFSLQEVTAHSLFGLDRYTGQIRTLRSFTETDEAEHKLLILVKDNGNVSLSATATVVVKLVEPREAFAAADVKSATKDDEDNNVTFYLMITLGSVSTLFLISIIVLIAMQCSKSTDYTSKYLQETNYDGTLCHSIQYRSGDKRYMLVGPRMSIGSTIVPGSHANTLVLPDRRGTSTEIRYSIPEEVRESTVVGNVAKDLGVEIPSLIARRFRVVSGSKDAIFEVNQDNGALYVNKHIDREELCQGGGACLMELKILVESPLEIHYVVVEITDPSYKENTYSVVTKGLLDREQVSHYEITIKATDCGEPALSAYKTLSIQISDVNDNSPHFDKTSLELYLVENNVPGNAIFSVSARDKDLNDNAAISYRIVREGSENDIMSFLNINSETGDISALKSFDFETLKTFKFQVVATDSGTPSLSSNVTVHVFILDQNDNAPVILYPVSSNGSAEGVEEIPRNVNAGHLVTKVRAYDADIGYNGWLLFSLQEVTAHSLFGLDRYTGQIRTLRSFTETDEAEHKLLILVKDNGNVSLSATATVVVKLVEPREAFAAADVKSATKDDEDNNVTFYLMITLGSVSTLFLISIIVLIAMQCSKSTDYTSKYLQETNYDGTLCHSIQYRSGDKRYMLVGPRMSIGSTIVPGSHANTLVLPDRRGTSTEVRQMFLNVLIFTSPA</sequence>
<dbReference type="InterPro" id="IPR002126">
    <property type="entry name" value="Cadherin-like_dom"/>
</dbReference>
<dbReference type="PROSITE" id="PS50268">
    <property type="entry name" value="CADHERIN_2"/>
    <property type="match status" value="17"/>
</dbReference>
<evidence type="ECO:0000256" key="1">
    <source>
        <dbReference type="ARBA" id="ARBA00003436"/>
    </source>
</evidence>
<dbReference type="FunFam" id="2.60.40.60:FF:000396">
    <property type="entry name" value="Protocadherin gamma subfamily C, 4"/>
    <property type="match status" value="1"/>
</dbReference>
<evidence type="ECO:0000256" key="2">
    <source>
        <dbReference type="ARBA" id="ARBA00004251"/>
    </source>
</evidence>
<evidence type="ECO:0000313" key="17">
    <source>
        <dbReference type="Proteomes" id="UP001219934"/>
    </source>
</evidence>
<evidence type="ECO:0000256" key="13">
    <source>
        <dbReference type="SAM" id="Phobius"/>
    </source>
</evidence>
<feature type="signal peptide" evidence="14">
    <location>
        <begin position="1"/>
        <end position="27"/>
    </location>
</feature>
<feature type="transmembrane region" description="Helical" evidence="13">
    <location>
        <begin position="689"/>
        <end position="712"/>
    </location>
</feature>
<dbReference type="FunFam" id="2.60.40.60:FF:000004">
    <property type="entry name" value="Protocadherin 1 gamma 2"/>
    <property type="match status" value="5"/>
</dbReference>